<keyword evidence="3" id="KW-1185">Reference proteome</keyword>
<evidence type="ECO:0000313" key="3">
    <source>
        <dbReference type="Proteomes" id="UP001295684"/>
    </source>
</evidence>
<gene>
    <name evidence="2" type="ORF">ECRASSUSDP1_LOCUS20182</name>
</gene>
<evidence type="ECO:0000313" key="2">
    <source>
        <dbReference type="EMBL" id="CAI2378782.1"/>
    </source>
</evidence>
<organism evidence="2 3">
    <name type="scientific">Euplotes crassus</name>
    <dbReference type="NCBI Taxonomy" id="5936"/>
    <lineage>
        <taxon>Eukaryota</taxon>
        <taxon>Sar</taxon>
        <taxon>Alveolata</taxon>
        <taxon>Ciliophora</taxon>
        <taxon>Intramacronucleata</taxon>
        <taxon>Spirotrichea</taxon>
        <taxon>Hypotrichia</taxon>
        <taxon>Euplotida</taxon>
        <taxon>Euplotidae</taxon>
        <taxon>Moneuplotes</taxon>
    </lineage>
</organism>
<accession>A0AAD1XUP8</accession>
<proteinExistence type="predicted"/>
<feature type="region of interest" description="Disordered" evidence="1">
    <location>
        <begin position="185"/>
        <end position="221"/>
    </location>
</feature>
<sequence>MDGKIFRHECRVYERACADHERDWMDYYMVKTPYWDDVEAVLEKRYLEENNGDIEAFNELCKGCGCSYFTYEDIKDVVKDCVHRYEVVGSRGVEQAYYDNLMDEIQIIEFYENELIEEYKKFCKENNIKVEKNTKKKPKKKSGEESKEKSKSKPSSLTPPSPSSQEPELFQELLSLLSSSTSLPRFTSPHLSPSGHTYSKSEIPLLHTSSPPNPSTPNITRPHHLCHSVISLLKKYISPLE</sequence>
<name>A0AAD1XUP8_EUPCR</name>
<evidence type="ECO:0000256" key="1">
    <source>
        <dbReference type="SAM" id="MobiDB-lite"/>
    </source>
</evidence>
<dbReference type="EMBL" id="CAMPGE010020547">
    <property type="protein sequence ID" value="CAI2378782.1"/>
    <property type="molecule type" value="Genomic_DNA"/>
</dbReference>
<protein>
    <submittedName>
        <fullName evidence="2">Uncharacterized protein</fullName>
    </submittedName>
</protein>
<comment type="caution">
    <text evidence="2">The sequence shown here is derived from an EMBL/GenBank/DDBJ whole genome shotgun (WGS) entry which is preliminary data.</text>
</comment>
<feature type="region of interest" description="Disordered" evidence="1">
    <location>
        <begin position="133"/>
        <end position="168"/>
    </location>
</feature>
<dbReference type="AlphaFoldDB" id="A0AAD1XUP8"/>
<reference evidence="2" key="1">
    <citation type="submission" date="2023-07" db="EMBL/GenBank/DDBJ databases">
        <authorList>
            <consortium name="AG Swart"/>
            <person name="Singh M."/>
            <person name="Singh A."/>
            <person name="Seah K."/>
            <person name="Emmerich C."/>
        </authorList>
    </citation>
    <scope>NUCLEOTIDE SEQUENCE</scope>
    <source>
        <strain evidence="2">DP1</strain>
    </source>
</reference>
<dbReference type="Proteomes" id="UP001295684">
    <property type="component" value="Unassembled WGS sequence"/>
</dbReference>
<feature type="compositionally biased region" description="Basic and acidic residues" evidence="1">
    <location>
        <begin position="141"/>
        <end position="151"/>
    </location>
</feature>
<feature type="compositionally biased region" description="Polar residues" evidence="1">
    <location>
        <begin position="190"/>
        <end position="200"/>
    </location>
</feature>